<feature type="domain" description="RNA polymerase sigma-70" evidence="7">
    <location>
        <begin position="153"/>
        <end position="166"/>
    </location>
</feature>
<dbReference type="AlphaFoldDB" id="A0A9E2F0K5"/>
<evidence type="ECO:0000256" key="4">
    <source>
        <dbReference type="ARBA" id="ARBA00023125"/>
    </source>
</evidence>
<dbReference type="InterPro" id="IPR012760">
    <property type="entry name" value="RNA_pol_sigma_RpoD_C"/>
</dbReference>
<evidence type="ECO:0000259" key="8">
    <source>
        <dbReference type="PROSITE" id="PS00716"/>
    </source>
</evidence>
<dbReference type="Pfam" id="PF00140">
    <property type="entry name" value="Sigma70_r1_2"/>
    <property type="match status" value="1"/>
</dbReference>
<dbReference type="Proteomes" id="UP000811545">
    <property type="component" value="Unassembled WGS sequence"/>
</dbReference>
<keyword evidence="3 6" id="KW-0731">Sigma factor</keyword>
<keyword evidence="5 6" id="KW-0804">Transcription</keyword>
<comment type="function">
    <text evidence="6">Sigma factors are initiation factors that promote the attachment of RNA polymerase to specific initiation sites and are then released. This sigma factor is the primary sigma factor during exponential growth.</text>
</comment>
<dbReference type="SUPFAM" id="SSF88946">
    <property type="entry name" value="Sigma2 domain of RNA polymerase sigma factors"/>
    <property type="match status" value="1"/>
</dbReference>
<dbReference type="InterPro" id="IPR009042">
    <property type="entry name" value="RNA_pol_sigma70_r1_2"/>
</dbReference>
<accession>A0A9E2F0K5</accession>
<dbReference type="GO" id="GO:0006352">
    <property type="term" value="P:DNA-templated transcription initiation"/>
    <property type="evidence" value="ECO:0007669"/>
    <property type="project" value="UniProtKB-UniRule"/>
</dbReference>
<dbReference type="InterPro" id="IPR007624">
    <property type="entry name" value="RNA_pol_sigma70_r3"/>
</dbReference>
<comment type="subunit">
    <text evidence="6">Interacts transiently with the RNA polymerase catalytic core.</text>
</comment>
<comment type="subcellular location">
    <subcellularLocation>
        <location evidence="6">Cytoplasm</location>
    </subcellularLocation>
</comment>
<dbReference type="Gene3D" id="1.10.220.120">
    <property type="entry name" value="Sigma-70 factor, region 1.1"/>
    <property type="match status" value="1"/>
</dbReference>
<dbReference type="EMBL" id="QLTW01000008">
    <property type="protein sequence ID" value="MBT9144449.1"/>
    <property type="molecule type" value="Genomic_DNA"/>
</dbReference>
<dbReference type="InterPro" id="IPR007630">
    <property type="entry name" value="RNA_pol_sigma70_r4"/>
</dbReference>
<feature type="region of interest" description="Sigma-70 factor domain-3" evidence="6">
    <location>
        <begin position="208"/>
        <end position="284"/>
    </location>
</feature>
<dbReference type="NCBIfam" id="TIGR02393">
    <property type="entry name" value="RpoD_Cterm"/>
    <property type="match status" value="1"/>
</dbReference>
<dbReference type="HAMAP" id="MF_00963">
    <property type="entry name" value="Sigma70_RpoD_SigA"/>
    <property type="match status" value="1"/>
</dbReference>
<dbReference type="InterPro" id="IPR036388">
    <property type="entry name" value="WH-like_DNA-bd_sf"/>
</dbReference>
<dbReference type="FunFam" id="1.10.601.10:FF:000001">
    <property type="entry name" value="RNA polymerase sigma factor SigA"/>
    <property type="match status" value="1"/>
</dbReference>
<evidence type="ECO:0000256" key="3">
    <source>
        <dbReference type="ARBA" id="ARBA00023082"/>
    </source>
</evidence>
<dbReference type="PROSITE" id="PS00715">
    <property type="entry name" value="SIGMA70_1"/>
    <property type="match status" value="1"/>
</dbReference>
<dbReference type="SUPFAM" id="SSF88659">
    <property type="entry name" value="Sigma3 and sigma4 domains of RNA polymerase sigma factors"/>
    <property type="match status" value="2"/>
</dbReference>
<dbReference type="Pfam" id="PF03979">
    <property type="entry name" value="Sigma70_r1_1"/>
    <property type="match status" value="1"/>
</dbReference>
<dbReference type="InterPro" id="IPR013324">
    <property type="entry name" value="RNA_pol_sigma_r3/r4-like"/>
</dbReference>
<keyword evidence="4 6" id="KW-0238">DNA-binding</keyword>
<proteinExistence type="inferred from homology"/>
<dbReference type="GO" id="GO:0016987">
    <property type="term" value="F:sigma factor activity"/>
    <property type="evidence" value="ECO:0007669"/>
    <property type="project" value="UniProtKB-UniRule"/>
</dbReference>
<evidence type="ECO:0000256" key="6">
    <source>
        <dbReference type="HAMAP-Rule" id="MF_00963"/>
    </source>
</evidence>
<feature type="short sequence motif" description="Interaction with polymerase core subunit RpoC" evidence="6">
    <location>
        <begin position="153"/>
        <end position="156"/>
    </location>
</feature>
<dbReference type="CDD" id="cd06171">
    <property type="entry name" value="Sigma70_r4"/>
    <property type="match status" value="1"/>
</dbReference>
<feature type="region of interest" description="Sigma-70 factor domain-2" evidence="6">
    <location>
        <begin position="129"/>
        <end position="199"/>
    </location>
</feature>
<feature type="region of interest" description="Sigma-70 factor domain-4" evidence="6">
    <location>
        <begin position="297"/>
        <end position="350"/>
    </location>
</feature>
<dbReference type="Pfam" id="PF04542">
    <property type="entry name" value="Sigma70_r2"/>
    <property type="match status" value="1"/>
</dbReference>
<evidence type="ECO:0000313" key="10">
    <source>
        <dbReference type="Proteomes" id="UP000811545"/>
    </source>
</evidence>
<organism evidence="9 10">
    <name type="scientific">Psychracetigena formicireducens</name>
    <dbReference type="NCBI Taxonomy" id="2986056"/>
    <lineage>
        <taxon>Bacteria</taxon>
        <taxon>Bacillati</taxon>
        <taxon>Candidatus Lithacetigenota</taxon>
        <taxon>Candidatus Psychracetigena</taxon>
    </lineage>
</organism>
<comment type="similarity">
    <text evidence="6">Belongs to the sigma-70 factor family. RpoD/SigA subfamily.</text>
</comment>
<dbReference type="InterPro" id="IPR014284">
    <property type="entry name" value="RNA_pol_sigma-70_dom"/>
</dbReference>
<dbReference type="PRINTS" id="PR00046">
    <property type="entry name" value="SIGMA70FCT"/>
</dbReference>
<keyword evidence="1 6" id="KW-0963">Cytoplasm</keyword>
<sequence>MIVDREIFDLKLAQLVEQAREKMNILTYNEIMVIFDDVELDADDYESIYELLIEAGVKIEEDLMDFEADLLETEEHHKKEFISFETYERSDPVKMYLGEIGIKRLLTGDEEKELAARITEGDDEAKKFLVESNLRLVVSIAKRYVGRGLLFLDLIEEGNLGLIKAATKFDYRRGYKFSTYATWWIRQAITRALADQSRTIRIPVHMVETINKYLKISQHLLQEKGRNPELEEIATVMQLPPNKVEGITKVAQEPISMETSIGGEEDSRLGDFIEDPTIPSPEYESYRRSLREGLEDILRTLSDREREVLEYRFGLNDNRQRTLEEVGQHFGVTRERIRQIETKALRKLRQKTRKMRLEDLLEE</sequence>
<evidence type="ECO:0000256" key="1">
    <source>
        <dbReference type="ARBA" id="ARBA00022490"/>
    </source>
</evidence>
<evidence type="ECO:0000256" key="2">
    <source>
        <dbReference type="ARBA" id="ARBA00023015"/>
    </source>
</evidence>
<gene>
    <name evidence="6 9" type="primary">sigA</name>
    <name evidence="9" type="ORF">DDT42_00290</name>
</gene>
<dbReference type="PROSITE" id="PS00716">
    <property type="entry name" value="SIGMA70_2"/>
    <property type="match status" value="1"/>
</dbReference>
<protein>
    <recommendedName>
        <fullName evidence="6">RNA polymerase sigma factor SigA</fullName>
    </recommendedName>
</protein>
<feature type="domain" description="RNA polymerase sigma-70" evidence="8">
    <location>
        <begin position="322"/>
        <end position="348"/>
    </location>
</feature>
<keyword evidence="2 6" id="KW-0805">Transcription regulation</keyword>
<dbReference type="InterPro" id="IPR028630">
    <property type="entry name" value="Sigma70_RpoD"/>
</dbReference>
<reference evidence="9 10" key="1">
    <citation type="journal article" date="2021" name="bioRxiv">
        <title>Unique metabolic strategies in Hadean analogues reveal hints for primordial physiology.</title>
        <authorList>
            <person name="Nobu M.K."/>
            <person name="Nakai R."/>
            <person name="Tamazawa S."/>
            <person name="Mori H."/>
            <person name="Toyoda A."/>
            <person name="Ijiri A."/>
            <person name="Suzuki S."/>
            <person name="Kurokawa K."/>
            <person name="Kamagata Y."/>
            <person name="Tamaki H."/>
        </authorList>
    </citation>
    <scope>NUCLEOTIDE SEQUENCE [LARGE SCALE GENOMIC DNA]</scope>
    <source>
        <strain evidence="9">BS525</strain>
    </source>
</reference>
<dbReference type="Pfam" id="PF04539">
    <property type="entry name" value="Sigma70_r3"/>
    <property type="match status" value="1"/>
</dbReference>
<dbReference type="Gene3D" id="1.10.10.10">
    <property type="entry name" value="Winged helix-like DNA-binding domain superfamily/Winged helix DNA-binding domain"/>
    <property type="match status" value="2"/>
</dbReference>
<dbReference type="InterPro" id="IPR000943">
    <property type="entry name" value="RNA_pol_sigma70"/>
</dbReference>
<dbReference type="InterPro" id="IPR013325">
    <property type="entry name" value="RNA_pol_sigma_r2"/>
</dbReference>
<evidence type="ECO:0000259" key="7">
    <source>
        <dbReference type="PROSITE" id="PS00715"/>
    </source>
</evidence>
<dbReference type="PANTHER" id="PTHR30603:SF60">
    <property type="entry name" value="RNA POLYMERASE SIGMA FACTOR RPOD"/>
    <property type="match status" value="1"/>
</dbReference>
<dbReference type="GO" id="GO:0003677">
    <property type="term" value="F:DNA binding"/>
    <property type="evidence" value="ECO:0007669"/>
    <property type="project" value="UniProtKB-UniRule"/>
</dbReference>
<dbReference type="InterPro" id="IPR050239">
    <property type="entry name" value="Sigma-70_RNA_pol_init_factors"/>
</dbReference>
<dbReference type="InterPro" id="IPR007627">
    <property type="entry name" value="RNA_pol_sigma70_r2"/>
</dbReference>
<name>A0A9E2F0K5_PSYF1</name>
<dbReference type="Gene3D" id="1.10.601.10">
    <property type="entry name" value="RNA Polymerase Primary Sigma Factor"/>
    <property type="match status" value="2"/>
</dbReference>
<dbReference type="Pfam" id="PF04545">
    <property type="entry name" value="Sigma70_r4"/>
    <property type="match status" value="1"/>
</dbReference>
<evidence type="ECO:0000256" key="5">
    <source>
        <dbReference type="ARBA" id="ARBA00023163"/>
    </source>
</evidence>
<evidence type="ECO:0000313" key="9">
    <source>
        <dbReference type="EMBL" id="MBT9144449.1"/>
    </source>
</evidence>
<dbReference type="InterPro" id="IPR007127">
    <property type="entry name" value="RNA_pol_sigma_70_r1_1"/>
</dbReference>
<dbReference type="GO" id="GO:0005737">
    <property type="term" value="C:cytoplasm"/>
    <property type="evidence" value="ECO:0007669"/>
    <property type="project" value="UniProtKB-SubCell"/>
</dbReference>
<feature type="DNA-binding region" description="H-T-H motif" evidence="6">
    <location>
        <begin position="323"/>
        <end position="342"/>
    </location>
</feature>
<dbReference type="InterPro" id="IPR042189">
    <property type="entry name" value="RNA_pol_sigma_70_r1_1_sf"/>
</dbReference>
<comment type="caution">
    <text evidence="9">The sequence shown here is derived from an EMBL/GenBank/DDBJ whole genome shotgun (WGS) entry which is preliminary data.</text>
</comment>
<dbReference type="PANTHER" id="PTHR30603">
    <property type="entry name" value="RNA POLYMERASE SIGMA FACTOR RPO"/>
    <property type="match status" value="1"/>
</dbReference>
<dbReference type="NCBIfam" id="TIGR02937">
    <property type="entry name" value="sigma70-ECF"/>
    <property type="match status" value="1"/>
</dbReference>